<feature type="chain" id="PRO_5039651601" evidence="1">
    <location>
        <begin position="20"/>
        <end position="170"/>
    </location>
</feature>
<reference evidence="2 3" key="1">
    <citation type="submission" date="2019-11" db="EMBL/GenBank/DDBJ databases">
        <title>Nocardia sp. nov. CT2-14 isolated from soil.</title>
        <authorList>
            <person name="Kanchanasin P."/>
            <person name="Tanasupawat S."/>
            <person name="Yuki M."/>
            <person name="Kudo T."/>
        </authorList>
    </citation>
    <scope>NUCLEOTIDE SEQUENCE [LARGE SCALE GENOMIC DNA]</scope>
    <source>
        <strain evidence="2 3">CT2-14</strain>
    </source>
</reference>
<keyword evidence="1" id="KW-0732">Signal</keyword>
<evidence type="ECO:0000313" key="3">
    <source>
        <dbReference type="Proteomes" id="UP000432464"/>
    </source>
</evidence>
<dbReference type="Proteomes" id="UP000432464">
    <property type="component" value="Unassembled WGS sequence"/>
</dbReference>
<organism evidence="2 3">
    <name type="scientific">Nocardia aurantiaca</name>
    <dbReference type="NCBI Taxonomy" id="2675850"/>
    <lineage>
        <taxon>Bacteria</taxon>
        <taxon>Bacillati</taxon>
        <taxon>Actinomycetota</taxon>
        <taxon>Actinomycetes</taxon>
        <taxon>Mycobacteriales</taxon>
        <taxon>Nocardiaceae</taxon>
        <taxon>Nocardia</taxon>
    </lineage>
</organism>
<evidence type="ECO:0000256" key="1">
    <source>
        <dbReference type="SAM" id="SignalP"/>
    </source>
</evidence>
<keyword evidence="3" id="KW-1185">Reference proteome</keyword>
<proteinExistence type="predicted"/>
<gene>
    <name evidence="2" type="ORF">GLP40_07045</name>
</gene>
<dbReference type="EMBL" id="WMBB01000003">
    <property type="protein sequence ID" value="MTE12533.1"/>
    <property type="molecule type" value="Genomic_DNA"/>
</dbReference>
<feature type="signal peptide" evidence="1">
    <location>
        <begin position="1"/>
        <end position="19"/>
    </location>
</feature>
<sequence length="170" mass="17128">MMRAVGAAVGIALIGAVIAGCSGATDQRAALTTTTAPRPVMPSPNTIGLCGGVTDADVVQAVGLAGVRRVSANPVSCAWQPAAGGDYAVTFHWFRGSSLEERRGQVTAGKPAAVQVAGQPGIEWQGAQSCEVAVAFGNSDFIDWSERASAQSCTGPERLAAATLTKAGQG</sequence>
<protein>
    <submittedName>
        <fullName evidence="2">DUF3558 domain-containing protein</fullName>
    </submittedName>
</protein>
<accession>A0A6I3KPJ1</accession>
<dbReference type="Pfam" id="PF12079">
    <property type="entry name" value="DUF3558"/>
    <property type="match status" value="1"/>
</dbReference>
<name>A0A6I3KPJ1_9NOCA</name>
<comment type="caution">
    <text evidence="2">The sequence shown here is derived from an EMBL/GenBank/DDBJ whole genome shotgun (WGS) entry which is preliminary data.</text>
</comment>
<dbReference type="InterPro" id="IPR024520">
    <property type="entry name" value="DUF3558"/>
</dbReference>
<evidence type="ECO:0000313" key="2">
    <source>
        <dbReference type="EMBL" id="MTE12533.1"/>
    </source>
</evidence>
<dbReference type="AlphaFoldDB" id="A0A6I3KPJ1"/>
<dbReference type="PROSITE" id="PS51257">
    <property type="entry name" value="PROKAR_LIPOPROTEIN"/>
    <property type="match status" value="1"/>
</dbReference>